<protein>
    <submittedName>
        <fullName evidence="2">Uncharacterized protein</fullName>
    </submittedName>
</protein>
<sequence>MSFFWNLLLVLVPVLWTIAMFIRDKVSRDYERNSSLMTRLSENQAMSNVN</sequence>
<keyword evidence="1" id="KW-1133">Transmembrane helix</keyword>
<evidence type="ECO:0000313" key="2">
    <source>
        <dbReference type="EMBL" id="ESS70452.1"/>
    </source>
</evidence>
<evidence type="ECO:0000313" key="3">
    <source>
        <dbReference type="Proteomes" id="UP000017842"/>
    </source>
</evidence>
<dbReference type="EMBL" id="AYLO01000114">
    <property type="protein sequence ID" value="ESS70452.1"/>
    <property type="molecule type" value="Genomic_DNA"/>
</dbReference>
<reference evidence="2 3" key="1">
    <citation type="journal article" date="2013" name="Genome Announc.">
        <title>Draft Genome Sequence of the Methanotrophic Gammaproteobacterium Methyloglobulus morosus DSM 22980 Strain KoM1.</title>
        <authorList>
            <person name="Poehlein A."/>
            <person name="Deutzmann J.S."/>
            <person name="Daniel R."/>
            <person name="Simeonova D.D."/>
        </authorList>
    </citation>
    <scope>NUCLEOTIDE SEQUENCE [LARGE SCALE GENOMIC DNA]</scope>
    <source>
        <strain evidence="2 3">KoM1</strain>
    </source>
</reference>
<gene>
    <name evidence="2" type="ORF">MGMO_122c00130</name>
</gene>
<proteinExistence type="predicted"/>
<accession>V5BW38</accession>
<evidence type="ECO:0000256" key="1">
    <source>
        <dbReference type="SAM" id="Phobius"/>
    </source>
</evidence>
<feature type="transmembrane region" description="Helical" evidence="1">
    <location>
        <begin position="6"/>
        <end position="22"/>
    </location>
</feature>
<keyword evidence="3" id="KW-1185">Reference proteome</keyword>
<keyword evidence="1" id="KW-0812">Transmembrane</keyword>
<dbReference type="STRING" id="1116472.MGMO_122c00130"/>
<keyword evidence="1" id="KW-0472">Membrane</keyword>
<dbReference type="Proteomes" id="UP000017842">
    <property type="component" value="Unassembled WGS sequence"/>
</dbReference>
<dbReference type="AlphaFoldDB" id="V5BW38"/>
<name>V5BW38_9GAMM</name>
<organism evidence="2 3">
    <name type="scientific">Methyloglobulus morosus KoM1</name>
    <dbReference type="NCBI Taxonomy" id="1116472"/>
    <lineage>
        <taxon>Bacteria</taxon>
        <taxon>Pseudomonadati</taxon>
        <taxon>Pseudomonadota</taxon>
        <taxon>Gammaproteobacteria</taxon>
        <taxon>Methylococcales</taxon>
        <taxon>Methylococcaceae</taxon>
        <taxon>Methyloglobulus</taxon>
    </lineage>
</organism>
<comment type="caution">
    <text evidence="2">The sequence shown here is derived from an EMBL/GenBank/DDBJ whole genome shotgun (WGS) entry which is preliminary data.</text>
</comment>